<proteinExistence type="inferred from homology"/>
<dbReference type="SUPFAM" id="SSF51126">
    <property type="entry name" value="Pectin lyase-like"/>
    <property type="match status" value="1"/>
</dbReference>
<dbReference type="InterPro" id="IPR000743">
    <property type="entry name" value="Glyco_hydro_28"/>
</dbReference>
<dbReference type="GO" id="GO:0004650">
    <property type="term" value="F:polygalacturonase activity"/>
    <property type="evidence" value="ECO:0007669"/>
    <property type="project" value="InterPro"/>
</dbReference>
<keyword evidence="5" id="KW-0732">Signal</keyword>
<comment type="similarity">
    <text evidence="1 4">Belongs to the glycosyl hydrolase 28 family.</text>
</comment>
<dbReference type="InterPro" id="IPR012334">
    <property type="entry name" value="Pectin_lyas_fold"/>
</dbReference>
<feature type="domain" description="Rhamnogalacturonase A/B/Epimerase-like pectate lyase" evidence="6">
    <location>
        <begin position="43"/>
        <end position="96"/>
    </location>
</feature>
<dbReference type="PANTHER" id="PTHR31339">
    <property type="entry name" value="PECTIN LYASE-RELATED"/>
    <property type="match status" value="1"/>
</dbReference>
<reference evidence="7" key="1">
    <citation type="submission" date="2020-02" db="EMBL/GenBank/DDBJ databases">
        <authorList>
            <person name="Scholz U."/>
            <person name="Mascher M."/>
            <person name="Fiebig A."/>
        </authorList>
    </citation>
    <scope>NUCLEOTIDE SEQUENCE</scope>
</reference>
<dbReference type="Proteomes" id="UP000663760">
    <property type="component" value="Chromosome 14"/>
</dbReference>
<dbReference type="Gene3D" id="2.160.20.10">
    <property type="entry name" value="Single-stranded right-handed beta-helix, Pectin lyase-like"/>
    <property type="match status" value="1"/>
</dbReference>
<dbReference type="OrthoDB" id="187139at2759"/>
<evidence type="ECO:0000256" key="4">
    <source>
        <dbReference type="RuleBase" id="RU361169"/>
    </source>
</evidence>
<evidence type="ECO:0000313" key="7">
    <source>
        <dbReference type="EMBL" id="CAA7407968.1"/>
    </source>
</evidence>
<dbReference type="EMBL" id="LR746277">
    <property type="protein sequence ID" value="CAA7407968.1"/>
    <property type="molecule type" value="Genomic_DNA"/>
</dbReference>
<dbReference type="Pfam" id="PF00295">
    <property type="entry name" value="Glyco_hydro_28"/>
    <property type="match status" value="1"/>
</dbReference>
<name>A0A7I8LF98_SPIIN</name>
<organism evidence="7 8">
    <name type="scientific">Spirodela intermedia</name>
    <name type="common">Intermediate duckweed</name>
    <dbReference type="NCBI Taxonomy" id="51605"/>
    <lineage>
        <taxon>Eukaryota</taxon>
        <taxon>Viridiplantae</taxon>
        <taxon>Streptophyta</taxon>
        <taxon>Embryophyta</taxon>
        <taxon>Tracheophyta</taxon>
        <taxon>Spermatophyta</taxon>
        <taxon>Magnoliopsida</taxon>
        <taxon>Liliopsida</taxon>
        <taxon>Araceae</taxon>
        <taxon>Lemnoideae</taxon>
        <taxon>Spirodela</taxon>
    </lineage>
</organism>
<keyword evidence="8" id="KW-1185">Reference proteome</keyword>
<sequence length="468" mass="51403">MASSDLLSLLLALGLLHSSDPLPDATPWPFSLPSTIQLPCRASVTDYGAAGDGKMYDTAAIQAAVDAVAACGGGPVRFPPGDYLTATILLKSGVVLDLAEGARLLGGTREEDYPPESHRWYVVLAEDAAGVGITGGGEINGQGWVFVRRRDPRKNVMVSWNSTGACLGDECRPRLLGFLRCRNVRIWNIRLVDPAYWCLHLVGCDNSSIREVTILGDFDSPNNDGIDVEDSNNTAIAQCHIDTGDDAICPKSSAGPVVNLTAADCWIRTKSSAIKLGSASWFDFRSFLFDNITIFDSHRGLALQIRDGGNVSDVTFSNIRIRTRYYDPSWWGRAEPIYVTTCPRELGSRAGLISGLRFINISAESENGVFLSGSGGGLLQNLSFVNVNLTFRRWTDYPDGVVDYRPGCQEMVRHSTAGLMVEHVSGLEMDRVRMRWHKSSSKGWNNPIEFWPSTVNGLSFREWYSEEY</sequence>
<feature type="chain" id="PRO_5029751257" description="Rhamnogalacturonase A/B/Epimerase-like pectate lyase domain-containing protein" evidence="5">
    <location>
        <begin position="22"/>
        <end position="468"/>
    </location>
</feature>
<protein>
    <recommendedName>
        <fullName evidence="6">Rhamnogalacturonase A/B/Epimerase-like pectate lyase domain-containing protein</fullName>
    </recommendedName>
</protein>
<accession>A0A7I8LF98</accession>
<dbReference type="InterPro" id="IPR024535">
    <property type="entry name" value="RHGA/B-epi-like_pectate_lyase"/>
</dbReference>
<keyword evidence="3 4" id="KW-0326">Glycosidase</keyword>
<dbReference type="GO" id="GO:0005975">
    <property type="term" value="P:carbohydrate metabolic process"/>
    <property type="evidence" value="ECO:0007669"/>
    <property type="project" value="InterPro"/>
</dbReference>
<keyword evidence="2 4" id="KW-0378">Hydrolase</keyword>
<feature type="signal peptide" evidence="5">
    <location>
        <begin position="1"/>
        <end position="21"/>
    </location>
</feature>
<dbReference type="InterPro" id="IPR011050">
    <property type="entry name" value="Pectin_lyase_fold/virulence"/>
</dbReference>
<dbReference type="Pfam" id="PF12708">
    <property type="entry name" value="Pect-lyase_RHGA_epim"/>
    <property type="match status" value="1"/>
</dbReference>
<evidence type="ECO:0000259" key="6">
    <source>
        <dbReference type="Pfam" id="PF12708"/>
    </source>
</evidence>
<evidence type="ECO:0000256" key="3">
    <source>
        <dbReference type="ARBA" id="ARBA00023295"/>
    </source>
</evidence>
<evidence type="ECO:0000256" key="2">
    <source>
        <dbReference type="ARBA" id="ARBA00022801"/>
    </source>
</evidence>
<evidence type="ECO:0000256" key="1">
    <source>
        <dbReference type="ARBA" id="ARBA00008834"/>
    </source>
</evidence>
<dbReference type="PANTHER" id="PTHR31339:SF0">
    <property type="entry name" value="PECTIN LYASE-LIKE SUPERFAMILY PROTEIN"/>
    <property type="match status" value="1"/>
</dbReference>
<evidence type="ECO:0000313" key="8">
    <source>
        <dbReference type="Proteomes" id="UP000663760"/>
    </source>
</evidence>
<dbReference type="InterPro" id="IPR051801">
    <property type="entry name" value="GH28_Enzymes"/>
</dbReference>
<evidence type="ECO:0000256" key="5">
    <source>
        <dbReference type="SAM" id="SignalP"/>
    </source>
</evidence>
<dbReference type="AlphaFoldDB" id="A0A7I8LF98"/>
<gene>
    <name evidence="7" type="ORF">SI8410_14018646</name>
</gene>